<keyword evidence="1" id="KW-1133">Transmembrane helix</keyword>
<dbReference type="KEGG" id="cbut:ATN24_08500"/>
<dbReference type="EMBL" id="WOFV02000007">
    <property type="protein sequence ID" value="NAS17063.1"/>
    <property type="molecule type" value="Genomic_DNA"/>
</dbReference>
<feature type="transmembrane region" description="Helical" evidence="1">
    <location>
        <begin position="36"/>
        <end position="55"/>
    </location>
</feature>
<evidence type="ECO:0000313" key="3">
    <source>
        <dbReference type="EMBL" id="NAS17063.1"/>
    </source>
</evidence>
<feature type="transmembrane region" description="Helical" evidence="1">
    <location>
        <begin position="61"/>
        <end position="81"/>
    </location>
</feature>
<proteinExistence type="predicted"/>
<evidence type="ECO:0000313" key="6">
    <source>
        <dbReference type="Proteomes" id="UP000238081"/>
    </source>
</evidence>
<dbReference type="Proteomes" id="UP000515243">
    <property type="component" value="Chromosome 1"/>
</dbReference>
<dbReference type="OrthoDB" id="1914400at2"/>
<reference evidence="4 6" key="1">
    <citation type="submission" date="2016-01" db="EMBL/GenBank/DDBJ databases">
        <title>Characterization of the Clostridium difficile lineages that are prevalent in Hong Kong and China.</title>
        <authorList>
            <person name="Kwok J.S.-L."/>
            <person name="Lam W.-Y."/>
            <person name="Ip M."/>
            <person name="Chan T.-F."/>
            <person name="Hawkey P.M."/>
            <person name="Tsui S.K.-W."/>
        </authorList>
    </citation>
    <scope>NUCLEOTIDE SEQUENCE [LARGE SCALE GENOMIC DNA]</scope>
    <source>
        <strain evidence="4 6">300064</strain>
    </source>
</reference>
<accession>A0A2S7FA35</accession>
<dbReference type="RefSeq" id="WP_002579808.1">
    <property type="nucleotide sequence ID" value="NZ_AP019716.1"/>
</dbReference>
<gene>
    <name evidence="4" type="ORF">AWN73_14360</name>
    <name evidence="5" type="ORF">FF104_06855</name>
    <name evidence="3" type="ORF">GND98_004050</name>
</gene>
<keyword evidence="1" id="KW-0472">Membrane</keyword>
<dbReference type="InterPro" id="IPR043730">
    <property type="entry name" value="DUF5673"/>
</dbReference>
<sequence length="148" mass="16997">MDLLTIIGLIVILGISGMLFLKERKHKLIYCGRNQNYYLVPLIIIIFIGVTFFSGRSIKPADIMVVIVIIPVAFVGNKCGITENGILLSSYLTTWDKISSYSITEEKNRYTLYYEGNGVRRRINFSKSVGEEVDNYLSKNRKIRHRKK</sequence>
<dbReference type="Proteomes" id="UP000474042">
    <property type="component" value="Unassembled WGS sequence"/>
</dbReference>
<reference evidence="5 8" key="2">
    <citation type="submission" date="2019-05" db="EMBL/GenBank/DDBJ databases">
        <authorList>
            <person name="Schori C."/>
            <person name="Ahrens C."/>
        </authorList>
    </citation>
    <scope>NUCLEOTIDE SEQUENCE [LARGE SCALE GENOMIC DNA]</scope>
    <source>
        <strain evidence="5 8">DSM 10702</strain>
    </source>
</reference>
<keyword evidence="1" id="KW-0812">Transmembrane</keyword>
<evidence type="ECO:0000313" key="8">
    <source>
        <dbReference type="Proteomes" id="UP000515243"/>
    </source>
</evidence>
<evidence type="ECO:0000259" key="2">
    <source>
        <dbReference type="Pfam" id="PF18923"/>
    </source>
</evidence>
<feature type="domain" description="DUF5673" evidence="2">
    <location>
        <begin position="77"/>
        <end position="142"/>
    </location>
</feature>
<evidence type="ECO:0000313" key="7">
    <source>
        <dbReference type="Proteomes" id="UP000474042"/>
    </source>
</evidence>
<dbReference type="AlphaFoldDB" id="A0A2S7FA35"/>
<evidence type="ECO:0000256" key="1">
    <source>
        <dbReference type="SAM" id="Phobius"/>
    </source>
</evidence>
<dbReference type="Proteomes" id="UP000238081">
    <property type="component" value="Unassembled WGS sequence"/>
</dbReference>
<dbReference type="GeneID" id="92943872"/>
<evidence type="ECO:0000313" key="5">
    <source>
        <dbReference type="EMBL" id="QMW90685.1"/>
    </source>
</evidence>
<organism evidence="4 6">
    <name type="scientific">Clostridium butyricum</name>
    <dbReference type="NCBI Taxonomy" id="1492"/>
    <lineage>
        <taxon>Bacteria</taxon>
        <taxon>Bacillati</taxon>
        <taxon>Bacillota</taxon>
        <taxon>Clostridia</taxon>
        <taxon>Eubacteriales</taxon>
        <taxon>Clostridiaceae</taxon>
        <taxon>Clostridium</taxon>
    </lineage>
</organism>
<feature type="transmembrane region" description="Helical" evidence="1">
    <location>
        <begin position="6"/>
        <end position="24"/>
    </location>
</feature>
<dbReference type="Pfam" id="PF18923">
    <property type="entry name" value="DUF5673"/>
    <property type="match status" value="1"/>
</dbReference>
<dbReference type="EMBL" id="LRDH01000110">
    <property type="protein sequence ID" value="PPV14265.1"/>
    <property type="molecule type" value="Genomic_DNA"/>
</dbReference>
<name>A0A2S7FA35_CLOBU</name>
<protein>
    <recommendedName>
        <fullName evidence="2">DUF5673 domain-containing protein</fullName>
    </recommendedName>
</protein>
<reference evidence="3 7" key="3">
    <citation type="submission" date="2020-01" db="EMBL/GenBank/DDBJ databases">
        <title>Genome sequence of a 1,3-propanediol producer, Clostridium butyricum S3.</title>
        <authorList>
            <person name="Zhou J."/>
        </authorList>
    </citation>
    <scope>NUCLEOTIDE SEQUENCE [LARGE SCALE GENOMIC DNA]</scope>
    <source>
        <strain evidence="3 7">S3</strain>
    </source>
</reference>
<evidence type="ECO:0000313" key="4">
    <source>
        <dbReference type="EMBL" id="PPV14265.1"/>
    </source>
</evidence>
<dbReference type="EMBL" id="CP040626">
    <property type="protein sequence ID" value="QMW90685.1"/>
    <property type="molecule type" value="Genomic_DNA"/>
</dbReference>